<dbReference type="Proteomes" id="UP000076489">
    <property type="component" value="Unassembled WGS sequence"/>
</dbReference>
<evidence type="ECO:0000256" key="1">
    <source>
        <dbReference type="SAM" id="Phobius"/>
    </source>
</evidence>
<keyword evidence="1" id="KW-0472">Membrane</keyword>
<gene>
    <name evidence="2" type="ORF">A1D17_03075</name>
</gene>
<protein>
    <recommendedName>
        <fullName evidence="4">Nicotinamide riboside transporter PnuC</fullName>
    </recommendedName>
</protein>
<feature type="transmembrane region" description="Helical" evidence="1">
    <location>
        <begin position="30"/>
        <end position="57"/>
    </location>
</feature>
<dbReference type="OrthoDB" id="6907389at2"/>
<evidence type="ECO:0008006" key="4">
    <source>
        <dbReference type="Google" id="ProtNLM"/>
    </source>
</evidence>
<sequence>MLFFITEWTGTIFGIAGAALLSSNIKHSPWGWWLFLISSLSLCLFAALSSAWGLLLLNAAFVSTNLNGIARVWLPHVRALKANLAASAS</sequence>
<accession>A0A161XFH2</accession>
<keyword evidence="1" id="KW-0812">Transmembrane</keyword>
<evidence type="ECO:0000313" key="2">
    <source>
        <dbReference type="EMBL" id="KZN20538.1"/>
    </source>
</evidence>
<dbReference type="RefSeq" id="WP_063340586.1">
    <property type="nucleotide sequence ID" value="NZ_LUKJ01000002.1"/>
</dbReference>
<reference evidence="2 3" key="2">
    <citation type="journal article" date="2018" name="Nature">
        <title>Mutant phenotypes for thousands of bacterial genes of unknown function.</title>
        <authorList>
            <person name="Price M.N."/>
            <person name="Wetmore K.M."/>
            <person name="Waters R.J."/>
            <person name="Callaghan M."/>
            <person name="Ray J."/>
            <person name="Liu H."/>
            <person name="Kuehl J.V."/>
            <person name="Melnyk R.A."/>
            <person name="Lamson J.S."/>
            <person name="Suh Y."/>
            <person name="Carlson H.K."/>
            <person name="Esquivel Z."/>
            <person name="Sadeeshkumar H."/>
            <person name="Chakraborty R."/>
            <person name="Zane G.M."/>
            <person name="Rubin B.E."/>
            <person name="Wall J.D."/>
            <person name="Visel A."/>
            <person name="Bristow J."/>
            <person name="Blow M.J."/>
            <person name="Arkin A.P."/>
            <person name="Deutschbauer A.M."/>
        </authorList>
    </citation>
    <scope>NUCLEOTIDE SEQUENCE [LARGE SCALE GENOMIC DNA]</scope>
    <source>
        <strain evidence="2 3">FW300-N1B4</strain>
    </source>
</reference>
<name>A0A161XFH2_PSEFL</name>
<evidence type="ECO:0000313" key="3">
    <source>
        <dbReference type="Proteomes" id="UP000076489"/>
    </source>
</evidence>
<dbReference type="EMBL" id="LUKJ01000002">
    <property type="protein sequence ID" value="KZN20538.1"/>
    <property type="molecule type" value="Genomic_DNA"/>
</dbReference>
<reference evidence="3" key="1">
    <citation type="submission" date="2016-03" db="EMBL/GenBank/DDBJ databases">
        <authorList>
            <person name="Ray J."/>
            <person name="Price M."/>
            <person name="Deutschbauer A."/>
        </authorList>
    </citation>
    <scope>NUCLEOTIDE SEQUENCE [LARGE SCALE GENOMIC DNA]</scope>
    <source>
        <strain evidence="3">FW300-N1B4</strain>
    </source>
</reference>
<dbReference type="AlphaFoldDB" id="A0A161XFH2"/>
<organism evidence="2 3">
    <name type="scientific">Pseudomonas fluorescens</name>
    <dbReference type="NCBI Taxonomy" id="294"/>
    <lineage>
        <taxon>Bacteria</taxon>
        <taxon>Pseudomonadati</taxon>
        <taxon>Pseudomonadota</taxon>
        <taxon>Gammaproteobacteria</taxon>
        <taxon>Pseudomonadales</taxon>
        <taxon>Pseudomonadaceae</taxon>
        <taxon>Pseudomonas</taxon>
    </lineage>
</organism>
<keyword evidence="1" id="KW-1133">Transmembrane helix</keyword>
<comment type="caution">
    <text evidence="2">The sequence shown here is derived from an EMBL/GenBank/DDBJ whole genome shotgun (WGS) entry which is preliminary data.</text>
</comment>
<proteinExistence type="predicted"/>